<evidence type="ECO:0000313" key="4">
    <source>
        <dbReference type="Proteomes" id="UP001189429"/>
    </source>
</evidence>
<dbReference type="PRINTS" id="PR00633">
    <property type="entry name" value="RCCNDNSATION"/>
</dbReference>
<dbReference type="InterPro" id="IPR051553">
    <property type="entry name" value="Ran_GTPase-activating"/>
</dbReference>
<accession>A0ABN9VCL4</accession>
<gene>
    <name evidence="3" type="ORF">PCOR1329_LOCUS56809</name>
</gene>
<reference evidence="3" key="1">
    <citation type="submission" date="2023-10" db="EMBL/GenBank/DDBJ databases">
        <authorList>
            <person name="Chen Y."/>
            <person name="Shah S."/>
            <person name="Dougan E. K."/>
            <person name="Thang M."/>
            <person name="Chan C."/>
        </authorList>
    </citation>
    <scope>NUCLEOTIDE SEQUENCE [LARGE SCALE GENOMIC DNA]</scope>
</reference>
<dbReference type="InterPro" id="IPR000408">
    <property type="entry name" value="Reg_chr_condens"/>
</dbReference>
<dbReference type="Gene3D" id="2.130.10.30">
    <property type="entry name" value="Regulator of chromosome condensation 1/beta-lactamase-inhibitor protein II"/>
    <property type="match status" value="1"/>
</dbReference>
<evidence type="ECO:0000313" key="3">
    <source>
        <dbReference type="EMBL" id="CAK0870814.1"/>
    </source>
</evidence>
<name>A0ABN9VCL4_9DINO</name>
<evidence type="ECO:0000256" key="1">
    <source>
        <dbReference type="PROSITE-ProRule" id="PRU00235"/>
    </source>
</evidence>
<feature type="repeat" description="RCC1" evidence="1">
    <location>
        <begin position="139"/>
        <end position="179"/>
    </location>
</feature>
<organism evidence="3 4">
    <name type="scientific">Prorocentrum cordatum</name>
    <dbReference type="NCBI Taxonomy" id="2364126"/>
    <lineage>
        <taxon>Eukaryota</taxon>
        <taxon>Sar</taxon>
        <taxon>Alveolata</taxon>
        <taxon>Dinophyceae</taxon>
        <taxon>Prorocentrales</taxon>
        <taxon>Prorocentraceae</taxon>
        <taxon>Prorocentrum</taxon>
    </lineage>
</organism>
<sequence>MVAAGARHTVLLRSDGTAVACGRSDEGQCVLPGLAAGRAYTQAAAGQDHTVLLRSDGRAVACGLHGEGQCDLPPLGAELAYAGVAAGARHTVLLRSDGTAVVCGRNREGQRDLPALPAGQTYVRVAAGAFHTVLLRSDGVAVACGRNEEGQCDLPDLARGLEYTRVAAGAFHTVLLRSDGNVAACGRNGEGQCDIPALAVGLTYAAHSLPTLVLQALFHCDSLHLMTLFGDEFCRISAAPNDCLSNLYNQVMSHHLIGELGVRFSKVEVVLPGGELLSNVSADETASTIIAAAGGHSADPDKRLASRSCKTEAEHDERRSRPPPLRKKQAAHTNTSGVCGKHVDRHPKHGLRCVVVFSRSLSLSLSLFFSPSLSPTRPTSGLFLVKSPLASRVTVLW</sequence>
<dbReference type="PROSITE" id="PS00626">
    <property type="entry name" value="RCC1_2"/>
    <property type="match status" value="4"/>
</dbReference>
<dbReference type="Pfam" id="PF13540">
    <property type="entry name" value="RCC1_2"/>
    <property type="match status" value="5"/>
</dbReference>
<keyword evidence="4" id="KW-1185">Reference proteome</keyword>
<proteinExistence type="predicted"/>
<dbReference type="PANTHER" id="PTHR45982">
    <property type="entry name" value="REGULATOR OF CHROMOSOME CONDENSATION"/>
    <property type="match status" value="1"/>
</dbReference>
<dbReference type="PANTHER" id="PTHR45982:SF1">
    <property type="entry name" value="REGULATOR OF CHROMOSOME CONDENSATION"/>
    <property type="match status" value="1"/>
</dbReference>
<evidence type="ECO:0000256" key="2">
    <source>
        <dbReference type="SAM" id="MobiDB-lite"/>
    </source>
</evidence>
<feature type="compositionally biased region" description="Basic and acidic residues" evidence="2">
    <location>
        <begin position="298"/>
        <end position="320"/>
    </location>
</feature>
<dbReference type="EMBL" id="CAUYUJ010016999">
    <property type="protein sequence ID" value="CAK0870814.1"/>
    <property type="molecule type" value="Genomic_DNA"/>
</dbReference>
<dbReference type="PROSITE" id="PS50012">
    <property type="entry name" value="RCC1_3"/>
    <property type="match status" value="1"/>
</dbReference>
<protein>
    <submittedName>
        <fullName evidence="3">Uncharacterized protein</fullName>
    </submittedName>
</protein>
<feature type="region of interest" description="Disordered" evidence="2">
    <location>
        <begin position="295"/>
        <end position="342"/>
    </location>
</feature>
<comment type="caution">
    <text evidence="3">The sequence shown here is derived from an EMBL/GenBank/DDBJ whole genome shotgun (WGS) entry which is preliminary data.</text>
</comment>
<dbReference type="SUPFAM" id="SSF50985">
    <property type="entry name" value="RCC1/BLIP-II"/>
    <property type="match status" value="1"/>
</dbReference>
<dbReference type="InterPro" id="IPR009091">
    <property type="entry name" value="RCC1/BLIP-II"/>
</dbReference>
<dbReference type="Proteomes" id="UP001189429">
    <property type="component" value="Unassembled WGS sequence"/>
</dbReference>